<name>A0A2P4WYV3_9STRA</name>
<evidence type="ECO:0000313" key="3">
    <source>
        <dbReference type="Proteomes" id="UP000237271"/>
    </source>
</evidence>
<feature type="domain" description="RCHY1 zinc-ribbon" evidence="1">
    <location>
        <begin position="1"/>
        <end position="43"/>
    </location>
</feature>
<reference evidence="2 3" key="1">
    <citation type="journal article" date="2017" name="Genome Biol. Evol.">
        <title>Phytophthora megakarya and P. palmivora, closely related causal agents of cacao black pod rot, underwent increases in genome sizes and gene numbers by different mechanisms.</title>
        <authorList>
            <person name="Ali S.S."/>
            <person name="Shao J."/>
            <person name="Lary D.J."/>
            <person name="Kronmiller B."/>
            <person name="Shen D."/>
            <person name="Strem M.D."/>
            <person name="Amoako-Attah I."/>
            <person name="Akrofi A.Y."/>
            <person name="Begoude B.A."/>
            <person name="Ten Hoopen G.M."/>
            <person name="Coulibaly K."/>
            <person name="Kebe B.I."/>
            <person name="Melnick R.L."/>
            <person name="Guiltinan M.J."/>
            <person name="Tyler B.M."/>
            <person name="Meinhardt L.W."/>
            <person name="Bailey B.A."/>
        </authorList>
    </citation>
    <scope>NUCLEOTIDE SEQUENCE [LARGE SCALE GENOMIC DNA]</scope>
    <source>
        <strain evidence="3">sbr112.9</strain>
    </source>
</reference>
<evidence type="ECO:0000313" key="2">
    <source>
        <dbReference type="EMBL" id="POM58473.1"/>
    </source>
</evidence>
<dbReference type="Proteomes" id="UP000237271">
    <property type="component" value="Unassembled WGS sequence"/>
</dbReference>
<dbReference type="Pfam" id="PF14599">
    <property type="entry name" value="zinc_ribbon_6"/>
    <property type="match status" value="1"/>
</dbReference>
<proteinExistence type="predicted"/>
<organism evidence="2 3">
    <name type="scientific">Phytophthora palmivora</name>
    <dbReference type="NCBI Taxonomy" id="4796"/>
    <lineage>
        <taxon>Eukaryota</taxon>
        <taxon>Sar</taxon>
        <taxon>Stramenopiles</taxon>
        <taxon>Oomycota</taxon>
        <taxon>Peronosporomycetes</taxon>
        <taxon>Peronosporales</taxon>
        <taxon>Peronosporaceae</taxon>
        <taxon>Phytophthora</taxon>
    </lineage>
</organism>
<keyword evidence="3" id="KW-1185">Reference proteome</keyword>
<dbReference type="Gene3D" id="2.20.28.10">
    <property type="match status" value="1"/>
</dbReference>
<dbReference type="OrthoDB" id="411372at2759"/>
<gene>
    <name evidence="2" type="ORF">PHPALM_36868</name>
</gene>
<sequence>MPTEYQDYKSLIYCSDCERKSTTMFHFVYHKCQHEDCMSYNTKLLRQFKDSEGQVACGPISQSQ</sequence>
<accession>A0A2P4WYV3</accession>
<evidence type="ECO:0000259" key="1">
    <source>
        <dbReference type="Pfam" id="PF14599"/>
    </source>
</evidence>
<dbReference type="EMBL" id="NCKW01020231">
    <property type="protein sequence ID" value="POM58473.1"/>
    <property type="molecule type" value="Genomic_DNA"/>
</dbReference>
<comment type="caution">
    <text evidence="2">The sequence shown here is derived from an EMBL/GenBank/DDBJ whole genome shotgun (WGS) entry which is preliminary data.</text>
</comment>
<dbReference type="AlphaFoldDB" id="A0A2P4WYV3"/>
<protein>
    <recommendedName>
        <fullName evidence="1">RCHY1 zinc-ribbon domain-containing protein</fullName>
    </recommendedName>
</protein>
<dbReference type="InterPro" id="IPR039512">
    <property type="entry name" value="RCHY1_zinc-ribbon"/>
</dbReference>